<comment type="caution">
    <text evidence="2">The sequence shown here is derived from an EMBL/GenBank/DDBJ whole genome shotgun (WGS) entry which is preliminary data.</text>
</comment>
<dbReference type="RefSeq" id="WP_116849461.1">
    <property type="nucleotide sequence ID" value="NZ_QTJU01000012.1"/>
</dbReference>
<dbReference type="Pfam" id="PF07610">
    <property type="entry name" value="DUF1573"/>
    <property type="match status" value="1"/>
</dbReference>
<keyword evidence="3" id="KW-1185">Reference proteome</keyword>
<feature type="chain" id="PRO_5017600631" evidence="1">
    <location>
        <begin position="19"/>
        <end position="128"/>
    </location>
</feature>
<keyword evidence="1" id="KW-0732">Signal</keyword>
<feature type="signal peptide" evidence="1">
    <location>
        <begin position="1"/>
        <end position="18"/>
    </location>
</feature>
<dbReference type="OrthoDB" id="826619at2"/>
<gene>
    <name evidence="2" type="ORF">DXN05_22065</name>
</gene>
<dbReference type="InterPro" id="IPR011467">
    <property type="entry name" value="DUF1573"/>
</dbReference>
<reference evidence="2 3" key="1">
    <citation type="submission" date="2018-08" db="EMBL/GenBank/DDBJ databases">
        <title>Chitinophagaceae sp. K23C18032701, a novel bacterium isolated from forest soil.</title>
        <authorList>
            <person name="Wang C."/>
        </authorList>
    </citation>
    <scope>NUCLEOTIDE SEQUENCE [LARGE SCALE GENOMIC DNA]</scope>
    <source>
        <strain evidence="2 3">K23C18032701</strain>
    </source>
</reference>
<dbReference type="PANTHER" id="PTHR37833:SF1">
    <property type="entry name" value="SIGNAL PEPTIDE PROTEIN"/>
    <property type="match status" value="1"/>
</dbReference>
<dbReference type="Proteomes" id="UP000261284">
    <property type="component" value="Unassembled WGS sequence"/>
</dbReference>
<evidence type="ECO:0000313" key="2">
    <source>
        <dbReference type="EMBL" id="RFM26012.1"/>
    </source>
</evidence>
<protein>
    <submittedName>
        <fullName evidence="2">DUF1573 domain-containing protein</fullName>
    </submittedName>
</protein>
<proteinExistence type="predicted"/>
<dbReference type="EMBL" id="QTJU01000012">
    <property type="protein sequence ID" value="RFM26012.1"/>
    <property type="molecule type" value="Genomic_DNA"/>
</dbReference>
<name>A0A3E1NDR8_9BACT</name>
<dbReference type="PANTHER" id="PTHR37833">
    <property type="entry name" value="LIPOPROTEIN-RELATED"/>
    <property type="match status" value="1"/>
</dbReference>
<organism evidence="2 3">
    <name type="scientific">Deminuibacter soli</name>
    <dbReference type="NCBI Taxonomy" id="2291815"/>
    <lineage>
        <taxon>Bacteria</taxon>
        <taxon>Pseudomonadati</taxon>
        <taxon>Bacteroidota</taxon>
        <taxon>Chitinophagia</taxon>
        <taxon>Chitinophagales</taxon>
        <taxon>Chitinophagaceae</taxon>
        <taxon>Deminuibacter</taxon>
    </lineage>
</organism>
<sequence length="128" mass="13635">MKKLLFIATLFVSIAAFAQTKAPLEFASTKYSFGKIKQGTPVTTEFKFTNNGDKPAIIETATAECGCTTPDYPKTPIMKGKTGVIKVTYNAAAMGAFTKHVNVKVANTPEPIVLTIDGEVVTTAKTGK</sequence>
<dbReference type="AlphaFoldDB" id="A0A3E1NDR8"/>
<dbReference type="Gene3D" id="2.60.40.10">
    <property type="entry name" value="Immunoglobulins"/>
    <property type="match status" value="1"/>
</dbReference>
<dbReference type="InterPro" id="IPR013783">
    <property type="entry name" value="Ig-like_fold"/>
</dbReference>
<evidence type="ECO:0000313" key="3">
    <source>
        <dbReference type="Proteomes" id="UP000261284"/>
    </source>
</evidence>
<accession>A0A3E1NDR8</accession>
<evidence type="ECO:0000256" key="1">
    <source>
        <dbReference type="SAM" id="SignalP"/>
    </source>
</evidence>